<dbReference type="Gene3D" id="3.90.550.10">
    <property type="entry name" value="Spore Coat Polysaccharide Biosynthesis Protein SpsA, Chain A"/>
    <property type="match status" value="1"/>
</dbReference>
<accession>A0A928VJP5</accession>
<dbReference type="InterPro" id="IPR050256">
    <property type="entry name" value="Glycosyltransferase_2"/>
</dbReference>
<evidence type="ECO:0000313" key="10">
    <source>
        <dbReference type="Proteomes" id="UP000625316"/>
    </source>
</evidence>
<dbReference type="CDD" id="cd04187">
    <property type="entry name" value="DPM1_like_bac"/>
    <property type="match status" value="1"/>
</dbReference>
<dbReference type="AlphaFoldDB" id="A0A928VJP5"/>
<dbReference type="Pfam" id="PF00535">
    <property type="entry name" value="Glycos_transf_2"/>
    <property type="match status" value="1"/>
</dbReference>
<evidence type="ECO:0000256" key="3">
    <source>
        <dbReference type="ARBA" id="ARBA00022679"/>
    </source>
</evidence>
<gene>
    <name evidence="9" type="ORF">IQ266_09080</name>
</gene>
<evidence type="ECO:0000256" key="5">
    <source>
        <dbReference type="ARBA" id="ARBA00022989"/>
    </source>
</evidence>
<organism evidence="9 10">
    <name type="scientific">Romeriopsis navalis LEGE 11480</name>
    <dbReference type="NCBI Taxonomy" id="2777977"/>
    <lineage>
        <taxon>Bacteria</taxon>
        <taxon>Bacillati</taxon>
        <taxon>Cyanobacteriota</taxon>
        <taxon>Cyanophyceae</taxon>
        <taxon>Leptolyngbyales</taxon>
        <taxon>Leptolyngbyaceae</taxon>
        <taxon>Romeriopsis</taxon>
        <taxon>Romeriopsis navalis</taxon>
    </lineage>
</organism>
<dbReference type="InterPro" id="IPR001173">
    <property type="entry name" value="Glyco_trans_2-like"/>
</dbReference>
<proteinExistence type="predicted"/>
<keyword evidence="6 7" id="KW-0472">Membrane</keyword>
<dbReference type="EMBL" id="JADEXQ010000024">
    <property type="protein sequence ID" value="MBE9029878.1"/>
    <property type="molecule type" value="Genomic_DNA"/>
</dbReference>
<evidence type="ECO:0000259" key="8">
    <source>
        <dbReference type="Pfam" id="PF00535"/>
    </source>
</evidence>
<dbReference type="GO" id="GO:0005886">
    <property type="term" value="C:plasma membrane"/>
    <property type="evidence" value="ECO:0007669"/>
    <property type="project" value="TreeGrafter"/>
</dbReference>
<comment type="caution">
    <text evidence="9">The sequence shown here is derived from an EMBL/GenBank/DDBJ whole genome shotgun (WGS) entry which is preliminary data.</text>
</comment>
<feature type="transmembrane region" description="Helical" evidence="7">
    <location>
        <begin position="245"/>
        <end position="267"/>
    </location>
</feature>
<evidence type="ECO:0000256" key="6">
    <source>
        <dbReference type="ARBA" id="ARBA00023136"/>
    </source>
</evidence>
<sequence>MPVLTTTPLPVRAPVLVLLPVHNEETNLDRMVHDIDAAFAAVSHQSVSAPPFILFVDDGSRDCSRAVIEQIIQQRGQAACLCFSRNFGHQAAVMAGLAYAPADYVVLIMDADGQDPPYVGFELVERIWHGVDVAYGVRRNRQGNPLKRLAYWAFYRTLSQLSNLTIPLDAGDFCAYSPRAVQMMTSLKEQRPYVRGLRAWIGLRQVGVPYDRPDRYAGATSYSWKRLMQLAADGIISFSLKPLRLAMILGLLTFLVSCLLGGMYLMLYLFDWNIAGQRMREVPGFTTLILVMLGFSGLQMMMLGIIGEYLGRVFEEAKGRPLFIVADTLGRLEPTSVIDRHPDRHRS</sequence>
<evidence type="ECO:0000256" key="1">
    <source>
        <dbReference type="ARBA" id="ARBA00004141"/>
    </source>
</evidence>
<dbReference type="GO" id="GO:0016757">
    <property type="term" value="F:glycosyltransferase activity"/>
    <property type="evidence" value="ECO:0007669"/>
    <property type="project" value="UniProtKB-KW"/>
</dbReference>
<dbReference type="PANTHER" id="PTHR48090">
    <property type="entry name" value="UNDECAPRENYL-PHOSPHATE 4-DEOXY-4-FORMAMIDO-L-ARABINOSE TRANSFERASE-RELATED"/>
    <property type="match status" value="1"/>
</dbReference>
<evidence type="ECO:0000256" key="4">
    <source>
        <dbReference type="ARBA" id="ARBA00022692"/>
    </source>
</evidence>
<keyword evidence="10" id="KW-1185">Reference proteome</keyword>
<dbReference type="InterPro" id="IPR029044">
    <property type="entry name" value="Nucleotide-diphossugar_trans"/>
</dbReference>
<keyword evidence="4 7" id="KW-0812">Transmembrane</keyword>
<protein>
    <submittedName>
        <fullName evidence="9">Glycosyltransferase</fullName>
    </submittedName>
</protein>
<keyword evidence="5 7" id="KW-1133">Transmembrane helix</keyword>
<dbReference type="SUPFAM" id="SSF53448">
    <property type="entry name" value="Nucleotide-diphospho-sugar transferases"/>
    <property type="match status" value="1"/>
</dbReference>
<reference evidence="9" key="1">
    <citation type="submission" date="2020-10" db="EMBL/GenBank/DDBJ databases">
        <authorList>
            <person name="Castelo-Branco R."/>
            <person name="Eusebio N."/>
            <person name="Adriana R."/>
            <person name="Vieira A."/>
            <person name="Brugerolle De Fraissinette N."/>
            <person name="Rezende De Castro R."/>
            <person name="Schneider M.P."/>
            <person name="Vasconcelos V."/>
            <person name="Leao P.N."/>
        </authorList>
    </citation>
    <scope>NUCLEOTIDE SEQUENCE</scope>
    <source>
        <strain evidence="9">LEGE 11480</strain>
    </source>
</reference>
<feature type="domain" description="Glycosyltransferase 2-like" evidence="8">
    <location>
        <begin position="17"/>
        <end position="179"/>
    </location>
</feature>
<evidence type="ECO:0000256" key="2">
    <source>
        <dbReference type="ARBA" id="ARBA00022676"/>
    </source>
</evidence>
<feature type="transmembrane region" description="Helical" evidence="7">
    <location>
        <begin position="287"/>
        <end position="310"/>
    </location>
</feature>
<keyword evidence="2" id="KW-0328">Glycosyltransferase</keyword>
<comment type="subcellular location">
    <subcellularLocation>
        <location evidence="1">Membrane</location>
        <topology evidence="1">Multi-pass membrane protein</topology>
    </subcellularLocation>
</comment>
<dbReference type="PANTHER" id="PTHR48090:SF1">
    <property type="entry name" value="PROPHAGE BACTOPRENOL GLUCOSYL TRANSFERASE HOMOLOG"/>
    <property type="match status" value="1"/>
</dbReference>
<evidence type="ECO:0000313" key="9">
    <source>
        <dbReference type="EMBL" id="MBE9029878.1"/>
    </source>
</evidence>
<name>A0A928VJP5_9CYAN</name>
<dbReference type="Proteomes" id="UP000625316">
    <property type="component" value="Unassembled WGS sequence"/>
</dbReference>
<evidence type="ECO:0000256" key="7">
    <source>
        <dbReference type="SAM" id="Phobius"/>
    </source>
</evidence>
<keyword evidence="3" id="KW-0808">Transferase</keyword>